<keyword evidence="1" id="KW-0645">Protease</keyword>
<keyword evidence="2" id="KW-0378">Hydrolase</keyword>
<dbReference type="PANTHER" id="PTHR24276:SF96">
    <property type="entry name" value="PEPTIDASE S1 DOMAIN-CONTAINING PROTEIN"/>
    <property type="match status" value="1"/>
</dbReference>
<dbReference type="Gene3D" id="2.40.10.10">
    <property type="entry name" value="Trypsin-like serine proteases"/>
    <property type="match status" value="1"/>
</dbReference>
<evidence type="ECO:0000313" key="8">
    <source>
        <dbReference type="Proteomes" id="UP000053240"/>
    </source>
</evidence>
<keyword evidence="3" id="KW-0720">Serine protease</keyword>
<evidence type="ECO:0000256" key="2">
    <source>
        <dbReference type="ARBA" id="ARBA00022801"/>
    </source>
</evidence>
<feature type="domain" description="Peptidase S1" evidence="6">
    <location>
        <begin position="5"/>
        <end position="248"/>
    </location>
</feature>
<dbReference type="PANTHER" id="PTHR24276">
    <property type="entry name" value="POLYSERASE-RELATED"/>
    <property type="match status" value="1"/>
</dbReference>
<protein>
    <submittedName>
        <fullName evidence="7">Kallikrein 1-related peptidase b24</fullName>
    </submittedName>
</protein>
<dbReference type="SUPFAM" id="SSF50494">
    <property type="entry name" value="Trypsin-like serine proteases"/>
    <property type="match status" value="1"/>
</dbReference>
<evidence type="ECO:0000256" key="4">
    <source>
        <dbReference type="ARBA" id="ARBA00023157"/>
    </source>
</evidence>
<evidence type="ECO:0000256" key="1">
    <source>
        <dbReference type="ARBA" id="ARBA00022670"/>
    </source>
</evidence>
<dbReference type="GO" id="GO:0004252">
    <property type="term" value="F:serine-type endopeptidase activity"/>
    <property type="evidence" value="ECO:0007669"/>
    <property type="project" value="InterPro"/>
</dbReference>
<proteinExistence type="predicted"/>
<evidence type="ECO:0000313" key="7">
    <source>
        <dbReference type="EMBL" id="KPJ18755.1"/>
    </source>
</evidence>
<dbReference type="Proteomes" id="UP000053240">
    <property type="component" value="Unassembled WGS sequence"/>
</dbReference>
<keyword evidence="4" id="KW-1015">Disulfide bond</keyword>
<dbReference type="SMART" id="SM00020">
    <property type="entry name" value="Tryp_SPc"/>
    <property type="match status" value="1"/>
</dbReference>
<evidence type="ECO:0000256" key="5">
    <source>
        <dbReference type="SAM" id="MobiDB-lite"/>
    </source>
</evidence>
<keyword evidence="8" id="KW-1185">Reference proteome</keyword>
<feature type="compositionally biased region" description="Acidic residues" evidence="5">
    <location>
        <begin position="288"/>
        <end position="297"/>
    </location>
</feature>
<dbReference type="InterPro" id="IPR009003">
    <property type="entry name" value="Peptidase_S1_PA"/>
</dbReference>
<feature type="region of interest" description="Disordered" evidence="5">
    <location>
        <begin position="276"/>
        <end position="297"/>
    </location>
</feature>
<evidence type="ECO:0000256" key="3">
    <source>
        <dbReference type="ARBA" id="ARBA00022825"/>
    </source>
</evidence>
<dbReference type="EMBL" id="KQ459989">
    <property type="protein sequence ID" value="KPJ18755.1"/>
    <property type="molecule type" value="Genomic_DNA"/>
</dbReference>
<evidence type="ECO:0000259" key="6">
    <source>
        <dbReference type="PROSITE" id="PS50240"/>
    </source>
</evidence>
<dbReference type="PROSITE" id="PS50240">
    <property type="entry name" value="TRYPSIN_DOM"/>
    <property type="match status" value="1"/>
</dbReference>
<dbReference type="AlphaFoldDB" id="A0A194RN47"/>
<name>A0A194RN47_PAPMA</name>
<dbReference type="GO" id="GO:0006508">
    <property type="term" value="P:proteolysis"/>
    <property type="evidence" value="ECO:0007669"/>
    <property type="project" value="UniProtKB-KW"/>
</dbReference>
<accession>A0A194RN47</accession>
<organism evidence="7 8">
    <name type="scientific">Papilio machaon</name>
    <name type="common">Old World swallowtail butterfly</name>
    <dbReference type="NCBI Taxonomy" id="76193"/>
    <lineage>
        <taxon>Eukaryota</taxon>
        <taxon>Metazoa</taxon>
        <taxon>Ecdysozoa</taxon>
        <taxon>Arthropoda</taxon>
        <taxon>Hexapoda</taxon>
        <taxon>Insecta</taxon>
        <taxon>Pterygota</taxon>
        <taxon>Neoptera</taxon>
        <taxon>Endopterygota</taxon>
        <taxon>Lepidoptera</taxon>
        <taxon>Glossata</taxon>
        <taxon>Ditrysia</taxon>
        <taxon>Papilionoidea</taxon>
        <taxon>Papilionidae</taxon>
        <taxon>Papilioninae</taxon>
        <taxon>Papilio</taxon>
    </lineage>
</organism>
<gene>
    <name evidence="7" type="ORF">RR48_10699</name>
</gene>
<dbReference type="InterPro" id="IPR050430">
    <property type="entry name" value="Peptidase_S1"/>
</dbReference>
<dbReference type="InterPro" id="IPR043504">
    <property type="entry name" value="Peptidase_S1_PA_chymotrypsin"/>
</dbReference>
<dbReference type="InterPro" id="IPR001254">
    <property type="entry name" value="Trypsin_dom"/>
</dbReference>
<dbReference type="Pfam" id="PF00089">
    <property type="entry name" value="Trypsin"/>
    <property type="match status" value="1"/>
</dbReference>
<dbReference type="InParanoid" id="A0A194RN47"/>
<sequence>MDFNNAAGFLGQKADNNEAQFIVYYLSHAMIFCTGVILEPHVVLTPASCVFGEKYRFDVFAGSHMFLERTGISRTVNNLCIHQGYNHSMRWKDCQPDNLALLILSEQFSFHQPEEGADYVVNKVRYGSAAPRVETRHRDRSCRIYGWGSRRGGFLVPVLIHLYRLEITLLPSKYCVSLWNYDNRYLCIRQPRCKNDKYGALCPDDVGSVVVCSGFVLGMMTSRLVDRPCGVGFLDLTKYAKFLNCGVDDSRDVIDHEAIMEFDYTTEPLMTLYTVSPDKDKKKNSQNETEETTEVPE</sequence>
<reference evidence="7 8" key="1">
    <citation type="journal article" date="2015" name="Nat. Commun.">
        <title>Outbred genome sequencing and CRISPR/Cas9 gene editing in butterflies.</title>
        <authorList>
            <person name="Li X."/>
            <person name="Fan D."/>
            <person name="Zhang W."/>
            <person name="Liu G."/>
            <person name="Zhang L."/>
            <person name="Zhao L."/>
            <person name="Fang X."/>
            <person name="Chen L."/>
            <person name="Dong Y."/>
            <person name="Chen Y."/>
            <person name="Ding Y."/>
            <person name="Zhao R."/>
            <person name="Feng M."/>
            <person name="Zhu Y."/>
            <person name="Feng Y."/>
            <person name="Jiang X."/>
            <person name="Zhu D."/>
            <person name="Xiang H."/>
            <person name="Feng X."/>
            <person name="Li S."/>
            <person name="Wang J."/>
            <person name="Zhang G."/>
            <person name="Kronforst M.R."/>
            <person name="Wang W."/>
        </authorList>
    </citation>
    <scope>NUCLEOTIDE SEQUENCE [LARGE SCALE GENOMIC DNA]</scope>
    <source>
        <strain evidence="7">Ya'a_city_454_Pm</strain>
        <tissue evidence="7">Whole body</tissue>
    </source>
</reference>